<comment type="caution">
    <text evidence="12">The sequence shown here is derived from an EMBL/GenBank/DDBJ whole genome shotgun (WGS) entry which is preliminary data.</text>
</comment>
<evidence type="ECO:0000256" key="4">
    <source>
        <dbReference type="ARBA" id="ARBA00022695"/>
    </source>
</evidence>
<dbReference type="NCBIfam" id="TIGR00455">
    <property type="entry name" value="apsK"/>
    <property type="match status" value="1"/>
</dbReference>
<sequence>MSDLIPPYGGTLKDLRLDAAAADEARGRALELPGWDLTERQLCDLELLANGGFSPLDGFMNQADYERVVTDMRLADGTLWPMPITLDVSEAFAGRLATGDQVVLRDPEGVALAILTVSDTWRPDRAAEAEAVFGTRDTAHPGAAYLLQRSHPVYLGGRVEALELPSHYDFPHLRLTPAETRARFARSGWRRVVAFQTRNPMHRAHVELTFLAARQAEANLLIHPVVGMTKPGDVDHYSRVRCYEHVLKKYPEQTTALSLLPLAMRMGGPREAVWHAIIRRNYGCTHFIVGRDHAGPGKDSQGDEIYGPYDAQALVTEHAAELGIEMVPFRMMVYVQERAGYAPIDEVDEARETVMNISGTEFRRRMREGLEIPDWFGYPEVVAELRRTYPPRARQGFTLFFTGLSGSGKSTVANAVMVKLMERGGRAVTLLDGDVVRKHLSSELGFSKEHRDLNIRRIGFVAAEITRNGGAAICAPIAPYASTRRDVRAMVEAANGGFIEIHVATPIEECERRDRKGLYAKARAGQITGFTGIDDPYEAPVEPELRIDTTDCTPDEAAQQVLLKLESLGYIDLR</sequence>
<dbReference type="NCBIfam" id="NF003013">
    <property type="entry name" value="PRK03846.1"/>
    <property type="match status" value="1"/>
</dbReference>
<comment type="similarity">
    <text evidence="8">Belongs to the APS kinase family.</text>
</comment>
<gene>
    <name evidence="8" type="primary">cysC</name>
    <name evidence="12" type="ORF">V6X73_02640</name>
</gene>
<evidence type="ECO:0000256" key="8">
    <source>
        <dbReference type="HAMAP-Rule" id="MF_00065"/>
    </source>
</evidence>
<keyword evidence="8" id="KW-0597">Phosphoprotein</keyword>
<feature type="domain" description="ATP-sulfurylase PUA-like" evidence="11">
    <location>
        <begin position="5"/>
        <end position="163"/>
    </location>
</feature>
<evidence type="ECO:0000256" key="1">
    <source>
        <dbReference type="ARBA" id="ARBA00001823"/>
    </source>
</evidence>
<reference evidence="12 13" key="1">
    <citation type="submission" date="2024-02" db="EMBL/GenBank/DDBJ databases">
        <title>New especies of Spiribacter isolated from saline water.</title>
        <authorList>
            <person name="Leon M.J."/>
            <person name="De La Haba R."/>
            <person name="Sanchez-Porro C."/>
            <person name="Ventosa A."/>
        </authorList>
    </citation>
    <scope>NUCLEOTIDE SEQUENCE [LARGE SCALE GENOMIC DNA]</scope>
    <source>
        <strain evidence="13">ag22IC6-390</strain>
    </source>
</reference>
<dbReference type="Pfam" id="PF14306">
    <property type="entry name" value="PUA_2"/>
    <property type="match status" value="1"/>
</dbReference>
<keyword evidence="13" id="KW-1185">Reference proteome</keyword>
<dbReference type="SUPFAM" id="SSF52540">
    <property type="entry name" value="P-loop containing nucleoside triphosphate hydrolases"/>
    <property type="match status" value="1"/>
</dbReference>
<dbReference type="InterPro" id="IPR025980">
    <property type="entry name" value="ATP-Sase_PUA-like_dom"/>
</dbReference>
<dbReference type="InterPro" id="IPR015947">
    <property type="entry name" value="PUA-like_sf"/>
</dbReference>
<dbReference type="Gene3D" id="3.40.50.300">
    <property type="entry name" value="P-loop containing nucleotide triphosphate hydrolases"/>
    <property type="match status" value="1"/>
</dbReference>
<dbReference type="Pfam" id="PF01747">
    <property type="entry name" value="ATP-sulfurylase"/>
    <property type="match status" value="1"/>
</dbReference>
<evidence type="ECO:0000256" key="6">
    <source>
        <dbReference type="ARBA" id="ARBA00022840"/>
    </source>
</evidence>
<comment type="pathway">
    <text evidence="2 8">Sulfur metabolism; hydrogen sulfide biosynthesis; sulfite from sulfate: step 2/3.</text>
</comment>
<protein>
    <recommendedName>
        <fullName evidence="8">Adenylyl-sulfate kinase</fullName>
        <ecNumber evidence="8">2.7.1.25</ecNumber>
    </recommendedName>
    <alternativeName>
        <fullName evidence="8">APS kinase</fullName>
    </alternativeName>
    <alternativeName>
        <fullName evidence="8">ATP adenosine-5'-phosphosulfate 3'-phosphotransferase</fullName>
    </alternativeName>
    <alternativeName>
        <fullName evidence="8">Adenosine-5'-phosphosulfate kinase</fullName>
    </alternativeName>
</protein>
<comment type="catalytic activity">
    <reaction evidence="7">
        <text>sulfate + ATP + H(+) = adenosine 5'-phosphosulfate + diphosphate</text>
        <dbReference type="Rhea" id="RHEA:18133"/>
        <dbReference type="ChEBI" id="CHEBI:15378"/>
        <dbReference type="ChEBI" id="CHEBI:16189"/>
        <dbReference type="ChEBI" id="CHEBI:30616"/>
        <dbReference type="ChEBI" id="CHEBI:33019"/>
        <dbReference type="ChEBI" id="CHEBI:58243"/>
        <dbReference type="EC" id="2.7.7.4"/>
    </reaction>
</comment>
<organism evidence="12 13">
    <name type="scientific">Spiribacter pallidus</name>
    <dbReference type="NCBI Taxonomy" id="1987936"/>
    <lineage>
        <taxon>Bacteria</taxon>
        <taxon>Pseudomonadati</taxon>
        <taxon>Pseudomonadota</taxon>
        <taxon>Gammaproteobacteria</taxon>
        <taxon>Chromatiales</taxon>
        <taxon>Ectothiorhodospiraceae</taxon>
        <taxon>Spiribacter</taxon>
    </lineage>
</organism>
<dbReference type="GO" id="GO:0016779">
    <property type="term" value="F:nucleotidyltransferase activity"/>
    <property type="evidence" value="ECO:0007669"/>
    <property type="project" value="UniProtKB-KW"/>
</dbReference>
<dbReference type="Proteomes" id="UP001556709">
    <property type="component" value="Unassembled WGS sequence"/>
</dbReference>
<keyword evidence="5 8" id="KW-0547">Nucleotide-binding</keyword>
<dbReference type="EMBL" id="JBAKFM010000001">
    <property type="protein sequence ID" value="MEX0468635.1"/>
    <property type="molecule type" value="Genomic_DNA"/>
</dbReference>
<evidence type="ECO:0000259" key="10">
    <source>
        <dbReference type="Pfam" id="PF01747"/>
    </source>
</evidence>
<feature type="binding site" evidence="8">
    <location>
        <begin position="403"/>
        <end position="410"/>
    </location>
    <ligand>
        <name>ATP</name>
        <dbReference type="ChEBI" id="CHEBI:30616"/>
    </ligand>
</feature>
<dbReference type="InterPro" id="IPR002891">
    <property type="entry name" value="APS"/>
</dbReference>
<evidence type="ECO:0000313" key="13">
    <source>
        <dbReference type="Proteomes" id="UP001556709"/>
    </source>
</evidence>
<dbReference type="InterPro" id="IPR002650">
    <property type="entry name" value="Sulphate_adenylyltransferase"/>
</dbReference>
<keyword evidence="3 8" id="KW-0808">Transferase</keyword>
<comment type="caution">
    <text evidence="8">Lacks conserved residue(s) required for the propagation of feature annotation.</text>
</comment>
<dbReference type="InterPro" id="IPR059117">
    <property type="entry name" value="APS_kinase_dom"/>
</dbReference>
<keyword evidence="6 8" id="KW-0067">ATP-binding</keyword>
<proteinExistence type="inferred from homology"/>
<evidence type="ECO:0000256" key="3">
    <source>
        <dbReference type="ARBA" id="ARBA00022679"/>
    </source>
</evidence>
<keyword evidence="8 12" id="KW-0418">Kinase</keyword>
<evidence type="ECO:0000256" key="2">
    <source>
        <dbReference type="ARBA" id="ARBA00004806"/>
    </source>
</evidence>
<dbReference type="EC" id="2.7.1.25" evidence="8"/>
<evidence type="ECO:0000256" key="5">
    <source>
        <dbReference type="ARBA" id="ARBA00022741"/>
    </source>
</evidence>
<dbReference type="InterPro" id="IPR050512">
    <property type="entry name" value="Sulf_AdTrans/APS_kinase"/>
</dbReference>
<dbReference type="Gene3D" id="3.40.50.620">
    <property type="entry name" value="HUPs"/>
    <property type="match status" value="1"/>
</dbReference>
<dbReference type="Pfam" id="PF01583">
    <property type="entry name" value="APS_kinase"/>
    <property type="match status" value="1"/>
</dbReference>
<dbReference type="CDD" id="cd00517">
    <property type="entry name" value="ATPS"/>
    <property type="match status" value="1"/>
</dbReference>
<dbReference type="PANTHER" id="PTHR42700">
    <property type="entry name" value="SULFATE ADENYLYLTRANSFERASE"/>
    <property type="match status" value="1"/>
</dbReference>
<dbReference type="PANTHER" id="PTHR42700:SF1">
    <property type="entry name" value="SULFATE ADENYLYLTRANSFERASE"/>
    <property type="match status" value="1"/>
</dbReference>
<dbReference type="InterPro" id="IPR014729">
    <property type="entry name" value="Rossmann-like_a/b/a_fold"/>
</dbReference>
<dbReference type="InterPro" id="IPR024951">
    <property type="entry name" value="Sulfurylase_cat_dom"/>
</dbReference>
<evidence type="ECO:0000259" key="9">
    <source>
        <dbReference type="Pfam" id="PF01583"/>
    </source>
</evidence>
<dbReference type="GO" id="GO:0016301">
    <property type="term" value="F:kinase activity"/>
    <property type="evidence" value="ECO:0007669"/>
    <property type="project" value="UniProtKB-KW"/>
</dbReference>
<dbReference type="NCBIfam" id="TIGR00339">
    <property type="entry name" value="sopT"/>
    <property type="match status" value="1"/>
</dbReference>
<name>A0ABV3TE93_9GAMM</name>
<evidence type="ECO:0000256" key="7">
    <source>
        <dbReference type="ARBA" id="ARBA00049370"/>
    </source>
</evidence>
<evidence type="ECO:0000313" key="12">
    <source>
        <dbReference type="EMBL" id="MEX0468635.1"/>
    </source>
</evidence>
<comment type="function">
    <text evidence="8">Catalyzes the synthesis of activated sulfate.</text>
</comment>
<comment type="catalytic activity">
    <reaction evidence="1 8">
        <text>adenosine 5'-phosphosulfate + ATP = 3'-phosphoadenylyl sulfate + ADP + H(+)</text>
        <dbReference type="Rhea" id="RHEA:24152"/>
        <dbReference type="ChEBI" id="CHEBI:15378"/>
        <dbReference type="ChEBI" id="CHEBI:30616"/>
        <dbReference type="ChEBI" id="CHEBI:58243"/>
        <dbReference type="ChEBI" id="CHEBI:58339"/>
        <dbReference type="ChEBI" id="CHEBI:456216"/>
        <dbReference type="EC" id="2.7.1.25"/>
    </reaction>
</comment>
<dbReference type="NCBIfam" id="NF004040">
    <property type="entry name" value="PRK05537.1"/>
    <property type="match status" value="1"/>
</dbReference>
<dbReference type="Gene3D" id="3.10.400.10">
    <property type="entry name" value="Sulfate adenylyltransferase"/>
    <property type="match status" value="1"/>
</dbReference>
<evidence type="ECO:0000259" key="11">
    <source>
        <dbReference type="Pfam" id="PF14306"/>
    </source>
</evidence>
<feature type="domain" description="APS kinase" evidence="9">
    <location>
        <begin position="395"/>
        <end position="548"/>
    </location>
</feature>
<dbReference type="RefSeq" id="WP_367957867.1">
    <property type="nucleotide sequence ID" value="NZ_JBAKFK010000001.1"/>
</dbReference>
<keyword evidence="4 12" id="KW-0548">Nucleotidyltransferase</keyword>
<dbReference type="CDD" id="cd02027">
    <property type="entry name" value="APSK"/>
    <property type="match status" value="1"/>
</dbReference>
<dbReference type="SUPFAM" id="SSF52374">
    <property type="entry name" value="Nucleotidylyl transferase"/>
    <property type="match status" value="1"/>
</dbReference>
<dbReference type="SUPFAM" id="SSF88697">
    <property type="entry name" value="PUA domain-like"/>
    <property type="match status" value="1"/>
</dbReference>
<feature type="domain" description="Sulphate adenylyltransferase catalytic" evidence="10">
    <location>
        <begin position="172"/>
        <end position="387"/>
    </location>
</feature>
<dbReference type="InterPro" id="IPR027417">
    <property type="entry name" value="P-loop_NTPase"/>
</dbReference>
<dbReference type="HAMAP" id="MF_00065">
    <property type="entry name" value="Adenylyl_sulf_kinase"/>
    <property type="match status" value="1"/>
</dbReference>
<accession>A0ABV3TE93</accession>